<gene>
    <name evidence="2" type="ORF">HF878_03165</name>
</gene>
<protein>
    <recommendedName>
        <fullName evidence="1">Nitrogenase/oxidoreductase component 1 domain-containing protein</fullName>
    </recommendedName>
</protein>
<proteinExistence type="predicted"/>
<organism evidence="2 3">
    <name type="scientific">Selenomonas bovis</name>
    <dbReference type="NCBI Taxonomy" id="416586"/>
    <lineage>
        <taxon>Bacteria</taxon>
        <taxon>Bacillati</taxon>
        <taxon>Bacillota</taxon>
        <taxon>Negativicutes</taxon>
        <taxon>Selenomonadales</taxon>
        <taxon>Selenomonadaceae</taxon>
        <taxon>Selenomonas</taxon>
    </lineage>
</organism>
<dbReference type="EMBL" id="JABAFA010000005">
    <property type="protein sequence ID" value="NMD98484.1"/>
    <property type="molecule type" value="Genomic_DNA"/>
</dbReference>
<dbReference type="Gene3D" id="3.40.50.1980">
    <property type="entry name" value="Nitrogenase molybdenum iron protein domain"/>
    <property type="match status" value="2"/>
</dbReference>
<dbReference type="Proteomes" id="UP000543804">
    <property type="component" value="Unassembled WGS sequence"/>
</dbReference>
<reference evidence="2 3" key="1">
    <citation type="submission" date="2020-04" db="EMBL/GenBank/DDBJ databases">
        <authorList>
            <person name="Hitch T.C.A."/>
            <person name="Wylensek D."/>
            <person name="Clavel T."/>
        </authorList>
    </citation>
    <scope>NUCLEOTIDE SEQUENCE [LARGE SCALE GENOMIC DNA]</scope>
    <source>
        <strain evidence="2 3">PG-130-P53-12</strain>
    </source>
</reference>
<sequence>MSLMKKSAQKARAQACCLLPTYSADTFGVCSALFELGGMVVIHDPSGCNSTYTTHDEPRWYDTDSLIFISAMNEYDAILGRDDRLLQNLIETVRAERPRFLCLIPSQIAYLIATDLQAIARAVERATGVPSFTLPTNSMHDAERGIYLALEEIARRIPPSSARTGGSRLRVNVLGATPLDFPLAGTRQSLADFLVQADATLQSCWAMDCTYEELCTAAAADVSLVISYGGLGAARVLQERFGIPYVIGAPIGPLKAPLADALHEVAHHAARRAFFRRSGSDPPAHLSMTTTITTPPNVQQILNTKKYPVDKSAASEKEYTWPQSLLPLMHAGGSSAPNAPATSIIGEGIFAASLAAALQAADGRNARLIVPTAHAPQLLPPGTITCPSETALIAMLADTAVLLADPLYQALCPPDLPFLPLPHTACSGRLYEAQQRNLLDDAAFSALLKELRYKAPLQNYGKESP</sequence>
<dbReference type="PANTHER" id="PTHR42956">
    <property type="entry name" value="NITROGENASE IRON-MOLYBDENUM COFACTOR BIOSYNTHESIS PROTEIN NIFE"/>
    <property type="match status" value="1"/>
</dbReference>
<dbReference type="RefSeq" id="WP_170077178.1">
    <property type="nucleotide sequence ID" value="NZ_JABAFA010000005.1"/>
</dbReference>
<dbReference type="PANTHER" id="PTHR42956:SF1">
    <property type="entry name" value="NITROGENASE IRON-MOLYBDENUM COFACTOR BIOSYNTHESIS PROTEIN NIFE"/>
    <property type="match status" value="1"/>
</dbReference>
<feature type="domain" description="Nitrogenase/oxidoreductase component 1" evidence="1">
    <location>
        <begin position="39"/>
        <end position="253"/>
    </location>
</feature>
<evidence type="ECO:0000259" key="1">
    <source>
        <dbReference type="Pfam" id="PF00148"/>
    </source>
</evidence>
<dbReference type="InterPro" id="IPR049939">
    <property type="entry name" value="NifE-like"/>
</dbReference>
<dbReference type="Pfam" id="PF00148">
    <property type="entry name" value="Oxidored_nitro"/>
    <property type="match status" value="1"/>
</dbReference>
<evidence type="ECO:0000313" key="2">
    <source>
        <dbReference type="EMBL" id="NMD98484.1"/>
    </source>
</evidence>
<accession>A0A848B8Q8</accession>
<dbReference type="GO" id="GO:0016491">
    <property type="term" value="F:oxidoreductase activity"/>
    <property type="evidence" value="ECO:0007669"/>
    <property type="project" value="InterPro"/>
</dbReference>
<dbReference type="SUPFAM" id="SSF53807">
    <property type="entry name" value="Helical backbone' metal receptor"/>
    <property type="match status" value="1"/>
</dbReference>
<dbReference type="AlphaFoldDB" id="A0A848B8Q8"/>
<evidence type="ECO:0000313" key="3">
    <source>
        <dbReference type="Proteomes" id="UP000543804"/>
    </source>
</evidence>
<dbReference type="InterPro" id="IPR000510">
    <property type="entry name" value="Nase/OxRdtase_comp1"/>
</dbReference>
<name>A0A848B8Q8_9FIRM</name>
<comment type="caution">
    <text evidence="2">The sequence shown here is derived from an EMBL/GenBank/DDBJ whole genome shotgun (WGS) entry which is preliminary data.</text>
</comment>
<keyword evidence="3" id="KW-1185">Reference proteome</keyword>